<comment type="caution">
    <text evidence="2">The sequence shown here is derived from an EMBL/GenBank/DDBJ whole genome shotgun (WGS) entry which is preliminary data.</text>
</comment>
<organism evidence="2 3">
    <name type="scientific">Ilex paraguariensis</name>
    <name type="common">yerba mate</name>
    <dbReference type="NCBI Taxonomy" id="185542"/>
    <lineage>
        <taxon>Eukaryota</taxon>
        <taxon>Viridiplantae</taxon>
        <taxon>Streptophyta</taxon>
        <taxon>Embryophyta</taxon>
        <taxon>Tracheophyta</taxon>
        <taxon>Spermatophyta</taxon>
        <taxon>Magnoliopsida</taxon>
        <taxon>eudicotyledons</taxon>
        <taxon>Gunneridae</taxon>
        <taxon>Pentapetalae</taxon>
        <taxon>asterids</taxon>
        <taxon>campanulids</taxon>
        <taxon>Aquifoliales</taxon>
        <taxon>Aquifoliaceae</taxon>
        <taxon>Ilex</taxon>
    </lineage>
</organism>
<gene>
    <name evidence="2" type="ORF">ILEXP_LOCUS18744</name>
</gene>
<dbReference type="EMBL" id="CAUOFW020002058">
    <property type="protein sequence ID" value="CAK9150585.1"/>
    <property type="molecule type" value="Genomic_DNA"/>
</dbReference>
<evidence type="ECO:0008006" key="4">
    <source>
        <dbReference type="Google" id="ProtNLM"/>
    </source>
</evidence>
<name>A0ABC8S462_9AQUA</name>
<dbReference type="Proteomes" id="UP001642360">
    <property type="component" value="Unassembled WGS sequence"/>
</dbReference>
<dbReference type="PANTHER" id="PTHR32011">
    <property type="entry name" value="OS08G0472400 PROTEIN"/>
    <property type="match status" value="1"/>
</dbReference>
<reference evidence="2 3" key="1">
    <citation type="submission" date="2024-02" db="EMBL/GenBank/DDBJ databases">
        <authorList>
            <person name="Vignale AGUSTIN F."/>
            <person name="Sosa J E."/>
            <person name="Modenutti C."/>
        </authorList>
    </citation>
    <scope>NUCLEOTIDE SEQUENCE [LARGE SCALE GENOMIC DNA]</scope>
</reference>
<feature type="compositionally biased region" description="Polar residues" evidence="1">
    <location>
        <begin position="586"/>
        <end position="599"/>
    </location>
</feature>
<dbReference type="AlphaFoldDB" id="A0ABC8S462"/>
<protein>
    <recommendedName>
        <fullName evidence="4">C2H2-type domain-containing protein</fullName>
    </recommendedName>
</protein>
<feature type="region of interest" description="Disordered" evidence="1">
    <location>
        <begin position="577"/>
        <end position="599"/>
    </location>
</feature>
<evidence type="ECO:0000313" key="3">
    <source>
        <dbReference type="Proteomes" id="UP001642360"/>
    </source>
</evidence>
<accession>A0ABC8S462</accession>
<dbReference type="PANTHER" id="PTHR32011:SF6">
    <property type="entry name" value="KNR4_SMI1-LIKE DOMAIN-CONTAINING PROTEIN"/>
    <property type="match status" value="1"/>
</dbReference>
<sequence>MVFGKSSSNYYQKINTVDFVSSFPFYLMLKEIGREVVTNYESIRCKDHECPICFNDFPSAQAYGGRKEAHSNNGFSGSRGKATTQVQPVSRRYTIQPAVGQSLLIPSHCIPSMPASPPFTPIETTDVTSQGPGIINRGVSATNQPKTPGFCCHVGNPCPGFLGPYTHWNKCGHISSPPQMLSCSEASAPSFQRGVIRPPNGLSQQLYQLWEAQFAENVALWVATGVLDQSRMATTIIEPTRPIAITNPNPRQRVCFSFAAYAKNLIDHLKNSDVFIEQGLNDAEFSTIESTFHFTFPPDLRSILQEGLPIGPGFPNWRASSTQQLEILINLPILGLCREVSRNNFWLESWGERPNDIEEAVNLAKGFLKKAPVLVPVYRYCYIASTPGLAGNPIFYVHGCEIRLWSFDLVGFFQQVEFKMNDGVLRRQSLSNLLNVPAWAATEARRIEFWTEFVMREERVVARGDTRGWWSGNLCLGGCLEEACWRLRDGGWKEDDVREMLMMDGDDEHDHHHNKKHDHPDNKVLRDKEGVVWHERVLSLRLLRAGWSTEDVVESLGFPDDYENGARDGESWFDFQHESNSDDQKSSMNQLMNSHSIDV</sequence>
<evidence type="ECO:0000256" key="1">
    <source>
        <dbReference type="SAM" id="MobiDB-lite"/>
    </source>
</evidence>
<keyword evidence="3" id="KW-1185">Reference proteome</keyword>
<proteinExistence type="predicted"/>
<evidence type="ECO:0000313" key="2">
    <source>
        <dbReference type="EMBL" id="CAK9150585.1"/>
    </source>
</evidence>